<gene>
    <name evidence="6" type="ORF">AA0117_g10590</name>
</gene>
<dbReference type="Pfam" id="PF13857">
    <property type="entry name" value="Ank_5"/>
    <property type="match status" value="1"/>
</dbReference>
<dbReference type="Pfam" id="PF24883">
    <property type="entry name" value="NPHP3_N"/>
    <property type="match status" value="1"/>
</dbReference>
<dbReference type="InterPro" id="IPR054471">
    <property type="entry name" value="GPIID_WHD"/>
</dbReference>
<feature type="repeat" description="ANK" evidence="2">
    <location>
        <begin position="991"/>
        <end position="1023"/>
    </location>
</feature>
<dbReference type="PANTHER" id="PTHR10622:SF13">
    <property type="entry name" value="NACHT DOMAIN-CONTAINING PROTEIN"/>
    <property type="match status" value="1"/>
</dbReference>
<dbReference type="SMART" id="SM00248">
    <property type="entry name" value="ANK"/>
    <property type="match status" value="12"/>
</dbReference>
<dbReference type="InterPro" id="IPR027417">
    <property type="entry name" value="P-loop_NTPase"/>
</dbReference>
<dbReference type="SUPFAM" id="SSF48403">
    <property type="entry name" value="Ankyrin repeat"/>
    <property type="match status" value="2"/>
</dbReference>
<feature type="domain" description="GPI inositol-deacylase winged helix" evidence="4">
    <location>
        <begin position="557"/>
        <end position="652"/>
    </location>
</feature>
<proteinExistence type="predicted"/>
<evidence type="ECO:0000313" key="6">
    <source>
        <dbReference type="EMBL" id="RYN70398.1"/>
    </source>
</evidence>
<evidence type="ECO:0000259" key="3">
    <source>
        <dbReference type="Pfam" id="PF06985"/>
    </source>
</evidence>
<dbReference type="SUPFAM" id="SSF52540">
    <property type="entry name" value="P-loop containing nucleoside triphosphate hydrolases"/>
    <property type="match status" value="1"/>
</dbReference>
<keyword evidence="1" id="KW-0677">Repeat</keyword>
<accession>A0A4Q4N599</accession>
<feature type="repeat" description="ANK" evidence="2">
    <location>
        <begin position="826"/>
        <end position="858"/>
    </location>
</feature>
<evidence type="ECO:0000313" key="7">
    <source>
        <dbReference type="Proteomes" id="UP000291422"/>
    </source>
</evidence>
<dbReference type="VEuPathDB" id="FungiDB:CC77DRAFT_1001884"/>
<dbReference type="Gene3D" id="1.25.40.20">
    <property type="entry name" value="Ankyrin repeat-containing domain"/>
    <property type="match status" value="4"/>
</dbReference>
<dbReference type="InterPro" id="IPR056884">
    <property type="entry name" value="NPHP3-like_N"/>
</dbReference>
<feature type="domain" description="Nephrocystin 3-like N-terminal" evidence="5">
    <location>
        <begin position="281"/>
        <end position="444"/>
    </location>
</feature>
<reference evidence="7" key="1">
    <citation type="journal article" date="2019" name="bioRxiv">
        <title>Genomics, evolutionary history and diagnostics of the Alternaria alternata species group including apple and Asian pear pathotypes.</title>
        <authorList>
            <person name="Armitage A.D."/>
            <person name="Cockerton H.M."/>
            <person name="Sreenivasaprasad S."/>
            <person name="Woodhall J.W."/>
            <person name="Lane C.R."/>
            <person name="Harrison R.J."/>
            <person name="Clarkson J.P."/>
        </authorList>
    </citation>
    <scope>NUCLEOTIDE SEQUENCE [LARGE SCALE GENOMIC DNA]</scope>
    <source>
        <strain evidence="7">FERA 1177</strain>
    </source>
</reference>
<evidence type="ECO:0000259" key="5">
    <source>
        <dbReference type="Pfam" id="PF24883"/>
    </source>
</evidence>
<dbReference type="PROSITE" id="PS50297">
    <property type="entry name" value="ANK_REP_REGION"/>
    <property type="match status" value="4"/>
</dbReference>
<dbReference type="Pfam" id="PF22939">
    <property type="entry name" value="WHD_GPIID"/>
    <property type="match status" value="1"/>
</dbReference>
<dbReference type="PANTHER" id="PTHR10622">
    <property type="entry name" value="HET DOMAIN-CONTAINING PROTEIN"/>
    <property type="match status" value="1"/>
</dbReference>
<name>A0A4Q4N599_ALTAL</name>
<feature type="domain" description="Heterokaryon incompatibility" evidence="3">
    <location>
        <begin position="27"/>
        <end position="120"/>
    </location>
</feature>
<dbReference type="EMBL" id="PDXD01000041">
    <property type="protein sequence ID" value="RYN70398.1"/>
    <property type="molecule type" value="Genomic_DNA"/>
</dbReference>
<dbReference type="Pfam" id="PF06985">
    <property type="entry name" value="HET"/>
    <property type="match status" value="1"/>
</dbReference>
<evidence type="ECO:0000259" key="4">
    <source>
        <dbReference type="Pfam" id="PF22939"/>
    </source>
</evidence>
<organism evidence="6 7">
    <name type="scientific">Alternaria alternata</name>
    <name type="common">Alternaria rot fungus</name>
    <name type="synonym">Torula alternata</name>
    <dbReference type="NCBI Taxonomy" id="5599"/>
    <lineage>
        <taxon>Eukaryota</taxon>
        <taxon>Fungi</taxon>
        <taxon>Dikarya</taxon>
        <taxon>Ascomycota</taxon>
        <taxon>Pezizomycotina</taxon>
        <taxon>Dothideomycetes</taxon>
        <taxon>Pleosporomycetidae</taxon>
        <taxon>Pleosporales</taxon>
        <taxon>Pleosporineae</taxon>
        <taxon>Pleosporaceae</taxon>
        <taxon>Alternaria</taxon>
        <taxon>Alternaria sect. Alternaria</taxon>
        <taxon>Alternaria alternata complex</taxon>
    </lineage>
</organism>
<dbReference type="PROSITE" id="PS50088">
    <property type="entry name" value="ANK_REPEAT"/>
    <property type="match status" value="4"/>
</dbReference>
<comment type="caution">
    <text evidence="6">The sequence shown here is derived from an EMBL/GenBank/DDBJ whole genome shotgun (WGS) entry which is preliminary data.</text>
</comment>
<dbReference type="InterPro" id="IPR002110">
    <property type="entry name" value="Ankyrin_rpt"/>
</dbReference>
<protein>
    <submittedName>
        <fullName evidence="6">Vegetative incompatibility protein</fullName>
    </submittedName>
</protein>
<dbReference type="Gene3D" id="3.40.50.300">
    <property type="entry name" value="P-loop containing nucleotide triphosphate hydrolases"/>
    <property type="match status" value="1"/>
</dbReference>
<dbReference type="VEuPathDB" id="FungiDB:CC77DRAFT_724835"/>
<dbReference type="Proteomes" id="UP000291422">
    <property type="component" value="Unassembled WGS sequence"/>
</dbReference>
<dbReference type="InterPro" id="IPR036770">
    <property type="entry name" value="Ankyrin_rpt-contain_sf"/>
</dbReference>
<dbReference type="Pfam" id="PF12796">
    <property type="entry name" value="Ank_2"/>
    <property type="match status" value="2"/>
</dbReference>
<dbReference type="InterPro" id="IPR010730">
    <property type="entry name" value="HET"/>
</dbReference>
<feature type="repeat" description="ANK" evidence="2">
    <location>
        <begin position="930"/>
        <end position="962"/>
    </location>
</feature>
<evidence type="ECO:0000256" key="1">
    <source>
        <dbReference type="ARBA" id="ARBA00022737"/>
    </source>
</evidence>
<evidence type="ECO:0000256" key="2">
    <source>
        <dbReference type="PROSITE-ProRule" id="PRU00023"/>
    </source>
</evidence>
<keyword evidence="2" id="KW-0040">ANK repeat</keyword>
<sequence>MRLLHITEDGKLEFTKDIILKDEIPPYAILSHTWGDQEVVFNDMKSLDDLNNDDAKRKDGWKKIDFCAQQAKRDGLKYFWIDTCCIDKANHTELSEAINSMFRWYQKAERCYAFLSDVEGKSSGGGCKSSSRWKAAFRTSRWFSRGWTLQELLAPRSVEFFSKDEAWLGDRESLKQTIHEITKIPIDALTGSNLSKFSIDERFSWAQSRQTTREEDGAYCLLGIFACHLPLIYGEGRKRALERLRKEMPEASERLSKIRCWLSTPDPSTNYHKAKKQRQADTGLWLLNSAQLENWKTAAASRLWLHGIPGCGKTILSSTVIEHMLQHCENDIEKVTVYFYFDFNDSQKQNPELMLRSLLHQLLQCLAVTHKDVDALFLSCQNGGKQPSLHELLDVIPKVMRQFTHVYIVLDALDECTQRSELMSMLESVIGWKLDIVHLLLTSRKERDIEMSLESHIEKDNIVNLQRNIVNEDISRYVRNRLHEDKALAKWNKDADIRQEIEKALMSRAGGMFRWAACQLDMLAKSRNLATLRRSLASLPQTLDQTYDRILTAIREEDRVYAMRILQWLTFSERPLTIEEVAEVAAIDIKGEPIFDRDEVLTDPLEALDICSSLITVTGSAEKEVDDFGRLADARILSLAHYSVQEYLVSDRIKLGPAKQYHMQEGESHEEITKGCIGYLTQFQGPITDAQFDISALAMYSAEFWLSHFRKAGSETENLCRLALIMFSTNNPAYHNWLRLCDPDLLEISEYPDLDRELDDMATPLYSAARSGLCKITELLLDQGADVNAQGGMFGDALAAAVYSRHTAVAKLLIDAGANINSTHESWGTPLYQAAQDGDEATVKLLIDAGADVNAPMSKYPDWDNALQAAIGTAGEATVKLLLEGGADCGLDERLKGPIHYAALRSNWCTPSLISILQQYGASIDAIDIENMTPLHYCARNSNQKAAKQLLGAGVPIDIGVRRKSWSWDGDTFSPVDHMDTVHLIPESIAVGLTPLHFAALIGNLTMTKFFLDHGADPNALSEYGETPLHLNQRTTLYGTQYKDEWKDMNLRVENCSDFFYQRKFDTDSSTVESACQSILDTLLEHPSISTAAQDYQGENLLHCIKYGEPESSTLVQKILSRGADPSCVNSSQKSPLHLAREAGDTASIVALLSTSSQAAWSERCLLDTFNDALWSANHEVIVAILETKEARALKLVAKKNEHGENLLHQLFRRQPIRIKMVQGLLDQGVDSSELDDFGVSPLARLIQNDPWYVNVYDICRLLLKTTGTESYVNCNGQSLGHLCAATPNFQIYMLEAFNDHGVDLARRDCAGRTVLHLAAISGWLTEESLEFLVNVIGIDANEEDAHGRTALQFAIEEASKDHGSDIIYPARWERTRDMLLNHHANHKS</sequence>
<feature type="repeat" description="ANK" evidence="2">
    <location>
        <begin position="760"/>
        <end position="792"/>
    </location>
</feature>